<protein>
    <recommendedName>
        <fullName evidence="8">Protein kinase domain-containing protein</fullName>
    </recommendedName>
</protein>
<organism evidence="9 10">
    <name type="scientific">Volvox africanus</name>
    <dbReference type="NCBI Taxonomy" id="51714"/>
    <lineage>
        <taxon>Eukaryota</taxon>
        <taxon>Viridiplantae</taxon>
        <taxon>Chlorophyta</taxon>
        <taxon>core chlorophytes</taxon>
        <taxon>Chlorophyceae</taxon>
        <taxon>CS clade</taxon>
        <taxon>Chlamydomonadales</taxon>
        <taxon>Volvocaceae</taxon>
        <taxon>Volvox</taxon>
    </lineage>
</organism>
<feature type="binding site" evidence="6">
    <location>
        <position position="1087"/>
    </location>
    <ligand>
        <name>ATP</name>
        <dbReference type="ChEBI" id="CHEBI:30616"/>
    </ligand>
</feature>
<dbReference type="Pfam" id="PF00069">
    <property type="entry name" value="Pkinase"/>
    <property type="match status" value="1"/>
</dbReference>
<dbReference type="Gene3D" id="1.10.510.10">
    <property type="entry name" value="Transferase(Phosphotransferase) domain 1"/>
    <property type="match status" value="1"/>
</dbReference>
<keyword evidence="3 6" id="KW-0547">Nucleotide-binding</keyword>
<dbReference type="Gene3D" id="3.30.200.20">
    <property type="entry name" value="Phosphorylase Kinase, domain 1"/>
    <property type="match status" value="1"/>
</dbReference>
<dbReference type="Proteomes" id="UP001165090">
    <property type="component" value="Unassembled WGS sequence"/>
</dbReference>
<gene>
    <name evidence="9" type="ORF">VaNZ11_007742</name>
</gene>
<name>A0ABQ5S3V2_9CHLO</name>
<dbReference type="Pfam" id="PF07714">
    <property type="entry name" value="PK_Tyr_Ser-Thr"/>
    <property type="match status" value="1"/>
</dbReference>
<reference evidence="9 10" key="1">
    <citation type="journal article" date="2023" name="IScience">
        <title>Expanded male sex-determining region conserved during the evolution of homothallism in the green alga Volvox.</title>
        <authorList>
            <person name="Yamamoto K."/>
            <person name="Matsuzaki R."/>
            <person name="Mahakham W."/>
            <person name="Heman W."/>
            <person name="Sekimoto H."/>
            <person name="Kawachi M."/>
            <person name="Minakuchi Y."/>
            <person name="Toyoda A."/>
            <person name="Nozaki H."/>
        </authorList>
    </citation>
    <scope>NUCLEOTIDE SEQUENCE [LARGE SCALE GENOMIC DNA]</scope>
    <source>
        <strain evidence="9 10">NIES-4468</strain>
    </source>
</reference>
<dbReference type="PANTHER" id="PTHR44329">
    <property type="entry name" value="SERINE/THREONINE-PROTEIN KINASE TNNI3K-RELATED"/>
    <property type="match status" value="1"/>
</dbReference>
<dbReference type="SUPFAM" id="SSF56112">
    <property type="entry name" value="Protein kinase-like (PK-like)"/>
    <property type="match status" value="1"/>
</dbReference>
<keyword evidence="2" id="KW-0808">Transferase</keyword>
<dbReference type="InterPro" id="IPR000719">
    <property type="entry name" value="Prot_kinase_dom"/>
</dbReference>
<dbReference type="SMART" id="SM00220">
    <property type="entry name" value="S_TKc"/>
    <property type="match status" value="1"/>
</dbReference>
<dbReference type="EMBL" id="BSDZ01000019">
    <property type="protein sequence ID" value="GLI64469.1"/>
    <property type="molecule type" value="Genomic_DNA"/>
</dbReference>
<dbReference type="InterPro" id="IPR011009">
    <property type="entry name" value="Kinase-like_dom_sf"/>
</dbReference>
<keyword evidence="4" id="KW-0418">Kinase</keyword>
<dbReference type="InterPro" id="IPR017441">
    <property type="entry name" value="Protein_kinase_ATP_BS"/>
</dbReference>
<dbReference type="InterPro" id="IPR051681">
    <property type="entry name" value="Ser/Thr_Kinases-Pseudokinases"/>
</dbReference>
<dbReference type="PANTHER" id="PTHR44329:SF214">
    <property type="entry name" value="PROTEIN KINASE DOMAIN-CONTAINING PROTEIN"/>
    <property type="match status" value="1"/>
</dbReference>
<keyword evidence="5 6" id="KW-0067">ATP-binding</keyword>
<feature type="region of interest" description="Disordered" evidence="7">
    <location>
        <begin position="718"/>
        <end position="745"/>
    </location>
</feature>
<dbReference type="PROSITE" id="PS00107">
    <property type="entry name" value="PROTEIN_KINASE_ATP"/>
    <property type="match status" value="1"/>
</dbReference>
<proteinExistence type="predicted"/>
<evidence type="ECO:0000256" key="4">
    <source>
        <dbReference type="ARBA" id="ARBA00022777"/>
    </source>
</evidence>
<keyword evidence="1" id="KW-0723">Serine/threonine-protein kinase</keyword>
<keyword evidence="10" id="KW-1185">Reference proteome</keyword>
<evidence type="ECO:0000256" key="5">
    <source>
        <dbReference type="ARBA" id="ARBA00022840"/>
    </source>
</evidence>
<evidence type="ECO:0000256" key="3">
    <source>
        <dbReference type="ARBA" id="ARBA00022741"/>
    </source>
</evidence>
<feature type="region of interest" description="Disordered" evidence="7">
    <location>
        <begin position="335"/>
        <end position="379"/>
    </location>
</feature>
<evidence type="ECO:0000256" key="7">
    <source>
        <dbReference type="SAM" id="MobiDB-lite"/>
    </source>
</evidence>
<dbReference type="InterPro" id="IPR001245">
    <property type="entry name" value="Ser-Thr/Tyr_kinase_cat_dom"/>
</dbReference>
<dbReference type="PROSITE" id="PS50011">
    <property type="entry name" value="PROTEIN_KINASE_DOM"/>
    <property type="match status" value="1"/>
</dbReference>
<sequence length="1528" mass="159779">MRTWVSCFPSCCHAPRRDEKQESVSPVVITPLPKEVTTALPTEVVHCKDDIAVQVSQNVYDLSKLGDVMRACSGIPGSSYHQLGRTCNILADHFGVSYASASVLSSTGITYLPIVAGGRLARLCPVGLPHFLDASNASSLYQVAAQQRFLRRQVPGDELPNDWEALREAAGLAAFMAAAITVGSETVAVLTLADEDPCKFDSPMWQTSMELLGAYLGHLFRDRQLVGYCGVVEELMVVDSLDDLIRILSRCVVRLQSEKLQQMRLTCRIACIASDASSAIIFDEALPYTSVLASAVDECACPADRIGGMAPPNVLPTAAAAPAFHRFSQSTAASALHEGSGSGVGPVDGPHQAQQQPQQMQQATPQVPSGANGSGLLAPRGRLSRMSAVSPCSSHDPYVASLIVQYQVQMHLMANLVPDPVESGPGPPTAPSLLQAQHQLHQQRYGFSSTQLPLQPLPQLQPPTRLQSTAGALGCGTAGGAMSGAGPAGAAAPAGYRCGGGSSSLSQPGLYGGGSLMGEPGREMGLWCSLDPGVASNFSQHQLQVEGQTYLVENTLLAEAIANRAGVWIGDCVAFMQNPANPNADVFLAATAHHTTAMLLAVMWERSEGGPGGGAAAAIGGAGGSISTVMGRLCNRQHLHQHQQQHQQQLQQQQQHQQQHQGPHGLPSLRTQGQIASSVNGLGPELLSGGLPSGGLALQNPTQATVLAAFGSVFPRPSPQHTNSLPSAIGHVDSDISPPPLRALGPPQAPFAPSPLAHSSMQHAINLGDIMSNPAVGIQLPPGPVRTLATEAEAGGGGARGSAGGTRSGDLPLLAFYLLTSGTAPPSVLQEVLVGLRELLVVLEPLVSTKLSDDLSEEWQQLQREVLDKTKILKQPKDRTIVLRNTAAQLGGVFNSHCSADDGPSSIVVSDSFRGPPSPRVQPHPPVPRYTTSGGVLPATQLPSFITGGISGPGSTAAATGLAGVAAGSGAGSTGPEAFRSISEKTLKVAPGLAGSPCTTGPLAAGVPRTRTPSFIMSRSFTGKRISALISGVQDRVQQAQRMSVSYNTLASRPDDLRAITILEKIGSGGFGTVYLGVYQSTEVAVKVIFERDCEGTEVLRNAVELAVLSTLSHPNIVQVLTFFTDVTVQVPPWQARLSGAAPPVILLPHEPSGVQLDLTPVPSTAADVGPEGLSGEGGCSPGGQSVYDDSSSYTGCGGGGGCGAVGLIAAAAGAQRQGGQKQPLPCPPPKKALVILMEFCDRGCLADAIRDGHFREKVKGGYGAHQPAWSHIYLTLLEVALALRYLHSINLVHRDLKPQNVLLKSSPSDVRGFTAKLSDFGLVKLLTEADMVAAAATPTAASGRRPRRYSGTISHVAPEAIHQHGNANAVDVAVDIYAFGIVMWEILTGQPVYLGLNSDQIIERVQTQGLRPVFPSDAPADFSALANRCWDSEPRRRPTAEELVQHMSNLSAATRSSKVVAARRRLSTLSNKELLRNVANANLVAANMAAAAVHGGGGAGGIGALHGVPRQTLPRQHNEDDFPLHIL</sequence>
<evidence type="ECO:0000259" key="8">
    <source>
        <dbReference type="PROSITE" id="PS50011"/>
    </source>
</evidence>
<evidence type="ECO:0000256" key="1">
    <source>
        <dbReference type="ARBA" id="ARBA00022527"/>
    </source>
</evidence>
<feature type="compositionally biased region" description="Low complexity" evidence="7">
    <location>
        <begin position="347"/>
        <end position="366"/>
    </location>
</feature>
<feature type="region of interest" description="Disordered" evidence="7">
    <location>
        <begin position="638"/>
        <end position="671"/>
    </location>
</feature>
<dbReference type="InterPro" id="IPR008271">
    <property type="entry name" value="Ser/Thr_kinase_AS"/>
</dbReference>
<accession>A0ABQ5S3V2</accession>
<feature type="compositionally biased region" description="Low complexity" evidence="7">
    <location>
        <begin position="644"/>
        <end position="661"/>
    </location>
</feature>
<comment type="caution">
    <text evidence="9">The sequence shown here is derived from an EMBL/GenBank/DDBJ whole genome shotgun (WGS) entry which is preliminary data.</text>
</comment>
<evidence type="ECO:0000256" key="2">
    <source>
        <dbReference type="ARBA" id="ARBA00022679"/>
    </source>
</evidence>
<dbReference type="PROSITE" id="PS00108">
    <property type="entry name" value="PROTEIN_KINASE_ST"/>
    <property type="match status" value="1"/>
</dbReference>
<evidence type="ECO:0000313" key="10">
    <source>
        <dbReference type="Proteomes" id="UP001165090"/>
    </source>
</evidence>
<evidence type="ECO:0000313" key="9">
    <source>
        <dbReference type="EMBL" id="GLI64469.1"/>
    </source>
</evidence>
<evidence type="ECO:0000256" key="6">
    <source>
        <dbReference type="PROSITE-ProRule" id="PRU10141"/>
    </source>
</evidence>
<feature type="domain" description="Protein kinase" evidence="8">
    <location>
        <begin position="1060"/>
        <end position="1450"/>
    </location>
</feature>